<dbReference type="AlphaFoldDB" id="A0A5K3EZ51"/>
<dbReference type="WBParaSite" id="MCU_003715-RA">
    <property type="protein sequence ID" value="MCU_003715-RA"/>
    <property type="gene ID" value="MCU_003715"/>
</dbReference>
<organism evidence="1">
    <name type="scientific">Mesocestoides corti</name>
    <name type="common">Flatworm</name>
    <dbReference type="NCBI Taxonomy" id="53468"/>
    <lineage>
        <taxon>Eukaryota</taxon>
        <taxon>Metazoa</taxon>
        <taxon>Spiralia</taxon>
        <taxon>Lophotrochozoa</taxon>
        <taxon>Platyhelminthes</taxon>
        <taxon>Cestoda</taxon>
        <taxon>Eucestoda</taxon>
        <taxon>Cyclophyllidea</taxon>
        <taxon>Mesocestoididae</taxon>
        <taxon>Mesocestoides</taxon>
    </lineage>
</organism>
<accession>A0A5K3EZ51</accession>
<reference evidence="1" key="1">
    <citation type="submission" date="2019-11" db="UniProtKB">
        <authorList>
            <consortium name="WormBaseParasite"/>
        </authorList>
    </citation>
    <scope>IDENTIFICATION</scope>
</reference>
<proteinExistence type="predicted"/>
<protein>
    <submittedName>
        <fullName evidence="1">Secreted protein</fullName>
    </submittedName>
</protein>
<name>A0A5K3EZ51_MESCO</name>
<evidence type="ECO:0000313" key="1">
    <source>
        <dbReference type="WBParaSite" id="MCU_003715-RA"/>
    </source>
</evidence>
<sequence>HLFCDTPQRTACCLPLRIGFFTPNSPNFVCQLGPETTIRDAHSSANRSGRRLRWDPLSWSGTNYHHPVVSPCKPAPPYICAIHPLMPLRKGGKKHRQEQRQLSNTRLITMLLRPIRATCYAHSNS</sequence>